<accession>A0A4C1TEP8</accession>
<protein>
    <submittedName>
        <fullName evidence="2">Uncharacterized protein</fullName>
    </submittedName>
</protein>
<gene>
    <name evidence="2" type="ORF">EVAR_5885_1</name>
</gene>
<feature type="region of interest" description="Disordered" evidence="1">
    <location>
        <begin position="85"/>
        <end position="109"/>
    </location>
</feature>
<reference evidence="2 3" key="1">
    <citation type="journal article" date="2019" name="Commun. Biol.">
        <title>The bagworm genome reveals a unique fibroin gene that provides high tensile strength.</title>
        <authorList>
            <person name="Kono N."/>
            <person name="Nakamura H."/>
            <person name="Ohtoshi R."/>
            <person name="Tomita M."/>
            <person name="Numata K."/>
            <person name="Arakawa K."/>
        </authorList>
    </citation>
    <scope>NUCLEOTIDE SEQUENCE [LARGE SCALE GENOMIC DNA]</scope>
</reference>
<dbReference type="AlphaFoldDB" id="A0A4C1TEP8"/>
<feature type="compositionally biased region" description="Polar residues" evidence="1">
    <location>
        <begin position="98"/>
        <end position="109"/>
    </location>
</feature>
<evidence type="ECO:0000313" key="2">
    <source>
        <dbReference type="EMBL" id="GBP12050.1"/>
    </source>
</evidence>
<name>A0A4C1TEP8_EUMVA</name>
<dbReference type="Proteomes" id="UP000299102">
    <property type="component" value="Unassembled WGS sequence"/>
</dbReference>
<dbReference type="EMBL" id="BGZK01000049">
    <property type="protein sequence ID" value="GBP12050.1"/>
    <property type="molecule type" value="Genomic_DNA"/>
</dbReference>
<evidence type="ECO:0000313" key="3">
    <source>
        <dbReference type="Proteomes" id="UP000299102"/>
    </source>
</evidence>
<organism evidence="2 3">
    <name type="scientific">Eumeta variegata</name>
    <name type="common">Bagworm moth</name>
    <name type="synonym">Eumeta japonica</name>
    <dbReference type="NCBI Taxonomy" id="151549"/>
    <lineage>
        <taxon>Eukaryota</taxon>
        <taxon>Metazoa</taxon>
        <taxon>Ecdysozoa</taxon>
        <taxon>Arthropoda</taxon>
        <taxon>Hexapoda</taxon>
        <taxon>Insecta</taxon>
        <taxon>Pterygota</taxon>
        <taxon>Neoptera</taxon>
        <taxon>Endopterygota</taxon>
        <taxon>Lepidoptera</taxon>
        <taxon>Glossata</taxon>
        <taxon>Ditrysia</taxon>
        <taxon>Tineoidea</taxon>
        <taxon>Psychidae</taxon>
        <taxon>Oiketicinae</taxon>
        <taxon>Eumeta</taxon>
    </lineage>
</organism>
<sequence length="109" mass="12246">MRPVTQIRSYKSTQWEAVLWCNAQFVNASRESFSPSCYWFFEQRDESGNTPDKTTASVSKKRKLIAAAGPRAGLGARFEFKGIPKTSEPESKLIKKSIPNSASSVKKRE</sequence>
<comment type="caution">
    <text evidence="2">The sequence shown here is derived from an EMBL/GenBank/DDBJ whole genome shotgun (WGS) entry which is preliminary data.</text>
</comment>
<proteinExistence type="predicted"/>
<keyword evidence="3" id="KW-1185">Reference proteome</keyword>
<evidence type="ECO:0000256" key="1">
    <source>
        <dbReference type="SAM" id="MobiDB-lite"/>
    </source>
</evidence>